<evidence type="ECO:0000313" key="2">
    <source>
        <dbReference type="EMBL" id="PPQ71621.1"/>
    </source>
</evidence>
<reference evidence="2 3" key="1">
    <citation type="journal article" date="2018" name="Evol. Lett.">
        <title>Horizontal gene cluster transfer increased hallucinogenic mushroom diversity.</title>
        <authorList>
            <person name="Reynolds H.T."/>
            <person name="Vijayakumar V."/>
            <person name="Gluck-Thaler E."/>
            <person name="Korotkin H.B."/>
            <person name="Matheny P.B."/>
            <person name="Slot J.C."/>
        </authorList>
    </citation>
    <scope>NUCLEOTIDE SEQUENCE [LARGE SCALE GENOMIC DNA]</scope>
    <source>
        <strain evidence="2 3">2629</strain>
    </source>
</reference>
<comment type="caution">
    <text evidence="2">The sequence shown here is derived from an EMBL/GenBank/DDBJ whole genome shotgun (WGS) entry which is preliminary data.</text>
</comment>
<feature type="non-terminal residue" evidence="2">
    <location>
        <position position="205"/>
    </location>
</feature>
<dbReference type="Proteomes" id="UP000284842">
    <property type="component" value="Unassembled WGS sequence"/>
</dbReference>
<evidence type="ECO:0000256" key="1">
    <source>
        <dbReference type="SAM" id="MobiDB-lite"/>
    </source>
</evidence>
<dbReference type="InParanoid" id="A0A409VZH2"/>
<dbReference type="EMBL" id="NHTK01005907">
    <property type="protein sequence ID" value="PPQ71621.1"/>
    <property type="molecule type" value="Genomic_DNA"/>
</dbReference>
<protein>
    <submittedName>
        <fullName evidence="2">Uncharacterized protein</fullName>
    </submittedName>
</protein>
<dbReference type="AlphaFoldDB" id="A0A409VZH2"/>
<sequence length="205" mass="23060">MAQLLQRIMMKRDPQEYYIFPQAYQPTPIPVPPYLQPTNDQQNPSQTQGYELGITMIVKEANDSPFRNHPTASNPSWALVLSEQNHTFTTTPTVTLFSICNTAPGSDVFKLDYRKNAPLIHTSTSSSESTPISSTSSSSLLSPNRKLGAIFRVGFIPTAEIPRSVLTQFLITFSPNEMGDYPVITHMRAWNSAAYVLRLLFYIRQ</sequence>
<name>A0A409VZH2_9AGAR</name>
<organism evidence="2 3">
    <name type="scientific">Panaeolus cyanescens</name>
    <dbReference type="NCBI Taxonomy" id="181874"/>
    <lineage>
        <taxon>Eukaryota</taxon>
        <taxon>Fungi</taxon>
        <taxon>Dikarya</taxon>
        <taxon>Basidiomycota</taxon>
        <taxon>Agaricomycotina</taxon>
        <taxon>Agaricomycetes</taxon>
        <taxon>Agaricomycetidae</taxon>
        <taxon>Agaricales</taxon>
        <taxon>Agaricineae</taxon>
        <taxon>Galeropsidaceae</taxon>
        <taxon>Panaeolus</taxon>
    </lineage>
</organism>
<accession>A0A409VZH2</accession>
<gene>
    <name evidence="2" type="ORF">CVT24_007848</name>
</gene>
<evidence type="ECO:0000313" key="3">
    <source>
        <dbReference type="Proteomes" id="UP000284842"/>
    </source>
</evidence>
<feature type="region of interest" description="Disordered" evidence="1">
    <location>
        <begin position="122"/>
        <end position="141"/>
    </location>
</feature>
<proteinExistence type="predicted"/>
<keyword evidence="3" id="KW-1185">Reference proteome</keyword>